<sequence length="97" mass="10989">MQPRALETWLRHQGSTPRRLSHSNRLRRFAIVTSNSIICCVCCCFHGGQPSRGAVLFRHGVPLRLHVLKPSILCYNISPQRPYILCPHSTSISILRA</sequence>
<gene>
    <name evidence="1 3" type="ORF">BDZ99DRAFT_30544</name>
</gene>
<evidence type="ECO:0000313" key="2">
    <source>
        <dbReference type="Proteomes" id="UP000504636"/>
    </source>
</evidence>
<protein>
    <submittedName>
        <fullName evidence="1 3">Uncharacterized protein</fullName>
    </submittedName>
</protein>
<reference evidence="1 3" key="1">
    <citation type="journal article" date="2020" name="Stud. Mycol.">
        <title>101 Dothideomycetes genomes: a test case for predicting lifestyles and emergence of pathogens.</title>
        <authorList>
            <person name="Haridas S."/>
            <person name="Albert R."/>
            <person name="Binder M."/>
            <person name="Bloem J."/>
            <person name="Labutti K."/>
            <person name="Salamov A."/>
            <person name="Andreopoulos B."/>
            <person name="Baker S."/>
            <person name="Barry K."/>
            <person name="Bills G."/>
            <person name="Bluhm B."/>
            <person name="Cannon C."/>
            <person name="Castanera R."/>
            <person name="Culley D."/>
            <person name="Daum C."/>
            <person name="Ezra D."/>
            <person name="Gonzalez J."/>
            <person name="Henrissat B."/>
            <person name="Kuo A."/>
            <person name="Liang C."/>
            <person name="Lipzen A."/>
            <person name="Lutzoni F."/>
            <person name="Magnuson J."/>
            <person name="Mondo S."/>
            <person name="Nolan M."/>
            <person name="Ohm R."/>
            <person name="Pangilinan J."/>
            <person name="Park H.-J."/>
            <person name="Ramirez L."/>
            <person name="Alfaro M."/>
            <person name="Sun H."/>
            <person name="Tritt A."/>
            <person name="Yoshinaga Y."/>
            <person name="Zwiers L.-H."/>
            <person name="Turgeon B."/>
            <person name="Goodwin S."/>
            <person name="Spatafora J."/>
            <person name="Crous P."/>
            <person name="Grigoriev I."/>
        </authorList>
    </citation>
    <scope>NUCLEOTIDE SEQUENCE</scope>
    <source>
        <strain evidence="1 3">CBS 304.34</strain>
    </source>
</reference>
<evidence type="ECO:0000313" key="3">
    <source>
        <dbReference type="RefSeq" id="XP_033576506.1"/>
    </source>
</evidence>
<evidence type="ECO:0000313" key="1">
    <source>
        <dbReference type="EMBL" id="KAF2809542.1"/>
    </source>
</evidence>
<dbReference type="GeneID" id="54455117"/>
<organism evidence="1">
    <name type="scientific">Mytilinidion resinicola</name>
    <dbReference type="NCBI Taxonomy" id="574789"/>
    <lineage>
        <taxon>Eukaryota</taxon>
        <taxon>Fungi</taxon>
        <taxon>Dikarya</taxon>
        <taxon>Ascomycota</taxon>
        <taxon>Pezizomycotina</taxon>
        <taxon>Dothideomycetes</taxon>
        <taxon>Pleosporomycetidae</taxon>
        <taxon>Mytilinidiales</taxon>
        <taxon>Mytilinidiaceae</taxon>
        <taxon>Mytilinidion</taxon>
    </lineage>
</organism>
<proteinExistence type="predicted"/>
<dbReference type="Proteomes" id="UP000504636">
    <property type="component" value="Unplaced"/>
</dbReference>
<dbReference type="EMBL" id="MU003701">
    <property type="protein sequence ID" value="KAF2809542.1"/>
    <property type="molecule type" value="Genomic_DNA"/>
</dbReference>
<accession>A0A6A6YKZ0</accession>
<reference evidence="3" key="2">
    <citation type="submission" date="2020-04" db="EMBL/GenBank/DDBJ databases">
        <authorList>
            <consortium name="NCBI Genome Project"/>
        </authorList>
    </citation>
    <scope>NUCLEOTIDE SEQUENCE</scope>
    <source>
        <strain evidence="3">CBS 304.34</strain>
    </source>
</reference>
<name>A0A6A6YKZ0_9PEZI</name>
<dbReference type="RefSeq" id="XP_033576506.1">
    <property type="nucleotide sequence ID" value="XM_033714224.1"/>
</dbReference>
<keyword evidence="2" id="KW-1185">Reference proteome</keyword>
<reference evidence="3" key="3">
    <citation type="submission" date="2025-04" db="UniProtKB">
        <authorList>
            <consortium name="RefSeq"/>
        </authorList>
    </citation>
    <scope>IDENTIFICATION</scope>
    <source>
        <strain evidence="3">CBS 304.34</strain>
    </source>
</reference>
<dbReference type="AlphaFoldDB" id="A0A6A6YKZ0"/>